<protein>
    <submittedName>
        <fullName evidence="1">Acetoacetyl-CoA synthetase</fullName>
        <ecNumber evidence="1">6.2.1.16</ecNumber>
    </submittedName>
</protein>
<dbReference type="SUPFAM" id="SSF56801">
    <property type="entry name" value="Acetyl-CoA synthetase-like"/>
    <property type="match status" value="1"/>
</dbReference>
<dbReference type="GO" id="GO:0030729">
    <property type="term" value="F:acetoacetate-CoA ligase activity"/>
    <property type="evidence" value="ECO:0007669"/>
    <property type="project" value="UniProtKB-EC"/>
</dbReference>
<dbReference type="AlphaFoldDB" id="A0A3B0VFW4"/>
<keyword evidence="1" id="KW-0436">Ligase</keyword>
<proteinExistence type="predicted"/>
<gene>
    <name evidence="1" type="ORF">MNBD_CHLOROFLEXI01-1451</name>
</gene>
<dbReference type="EMBL" id="UOEU01000930">
    <property type="protein sequence ID" value="VAW42508.1"/>
    <property type="molecule type" value="Genomic_DNA"/>
</dbReference>
<sequence length="79" mass="8891">MDDGLRQTINHALRTTLSPRHVPDAIYQVAEIPYTLSGKKLEIPVRRILLGHPVEKATNLGAMRNPESIQFFIDLAKTL</sequence>
<evidence type="ECO:0000313" key="1">
    <source>
        <dbReference type="EMBL" id="VAW42508.1"/>
    </source>
</evidence>
<organism evidence="1">
    <name type="scientific">hydrothermal vent metagenome</name>
    <dbReference type="NCBI Taxonomy" id="652676"/>
    <lineage>
        <taxon>unclassified sequences</taxon>
        <taxon>metagenomes</taxon>
        <taxon>ecological metagenomes</taxon>
    </lineage>
</organism>
<dbReference type="PANTHER" id="PTHR42921:SF1">
    <property type="entry name" value="ACETOACETYL-COA SYNTHETASE"/>
    <property type="match status" value="1"/>
</dbReference>
<accession>A0A3B0VFW4</accession>
<dbReference type="EC" id="6.2.1.16" evidence="1"/>
<dbReference type="PANTHER" id="PTHR42921">
    <property type="entry name" value="ACETOACETYL-COA SYNTHETASE"/>
    <property type="match status" value="1"/>
</dbReference>
<dbReference type="Gene3D" id="3.30.300.30">
    <property type="match status" value="1"/>
</dbReference>
<name>A0A3B0VFW4_9ZZZZ</name>
<dbReference type="InterPro" id="IPR045851">
    <property type="entry name" value="AMP-bd_C_sf"/>
</dbReference>
<reference evidence="1" key="1">
    <citation type="submission" date="2018-06" db="EMBL/GenBank/DDBJ databases">
        <authorList>
            <person name="Zhirakovskaya E."/>
        </authorList>
    </citation>
    <scope>NUCLEOTIDE SEQUENCE</scope>
</reference>